<feature type="domain" description="Activator of Hsp90 ATPase homologue 1/2-like C-terminal" evidence="2">
    <location>
        <begin position="154"/>
        <end position="280"/>
    </location>
</feature>
<reference evidence="3 4" key="1">
    <citation type="submission" date="2024-04" db="EMBL/GenBank/DDBJ databases">
        <title>Novel species of the genus Ideonella isolated from streams.</title>
        <authorList>
            <person name="Lu H."/>
        </authorList>
    </citation>
    <scope>NUCLEOTIDE SEQUENCE [LARGE SCALE GENOMIC DNA]</scope>
    <source>
        <strain evidence="3 4">BYS139W</strain>
    </source>
</reference>
<dbReference type="EMBL" id="JBBUTF010000003">
    <property type="protein sequence ID" value="MEK8025098.1"/>
    <property type="molecule type" value="Genomic_DNA"/>
</dbReference>
<dbReference type="CDD" id="cd08897">
    <property type="entry name" value="SRPBCC_CalC_Aha1-like_4"/>
    <property type="match status" value="1"/>
</dbReference>
<feature type="domain" description="Activator of Hsp90 ATPase homologue 1/2-like C-terminal" evidence="2">
    <location>
        <begin position="11"/>
        <end position="131"/>
    </location>
</feature>
<dbReference type="InterPro" id="IPR023393">
    <property type="entry name" value="START-like_dom_sf"/>
</dbReference>
<comment type="caution">
    <text evidence="3">The sequence shown here is derived from an EMBL/GenBank/DDBJ whole genome shotgun (WGS) entry which is preliminary data.</text>
</comment>
<dbReference type="SUPFAM" id="SSF55961">
    <property type="entry name" value="Bet v1-like"/>
    <property type="match status" value="2"/>
</dbReference>
<evidence type="ECO:0000256" key="1">
    <source>
        <dbReference type="ARBA" id="ARBA00006817"/>
    </source>
</evidence>
<dbReference type="Gene3D" id="3.30.530.20">
    <property type="match status" value="2"/>
</dbReference>
<organism evidence="3 4">
    <name type="scientific">Pseudaquabacterium rugosum</name>
    <dbReference type="NCBI Taxonomy" id="2984194"/>
    <lineage>
        <taxon>Bacteria</taxon>
        <taxon>Pseudomonadati</taxon>
        <taxon>Pseudomonadota</taxon>
        <taxon>Betaproteobacteria</taxon>
        <taxon>Burkholderiales</taxon>
        <taxon>Sphaerotilaceae</taxon>
        <taxon>Pseudaquabacterium</taxon>
    </lineage>
</organism>
<dbReference type="RefSeq" id="WP_341372880.1">
    <property type="nucleotide sequence ID" value="NZ_JBBUTF010000003.1"/>
</dbReference>
<name>A0ABU9B6B7_9BURK</name>
<evidence type="ECO:0000313" key="4">
    <source>
        <dbReference type="Proteomes" id="UP001368500"/>
    </source>
</evidence>
<accession>A0ABU9B6B7</accession>
<dbReference type="InterPro" id="IPR013538">
    <property type="entry name" value="ASHA1/2-like_C"/>
</dbReference>
<comment type="similarity">
    <text evidence="1">Belongs to the AHA1 family.</text>
</comment>
<dbReference type="Pfam" id="PF08327">
    <property type="entry name" value="AHSA1"/>
    <property type="match status" value="2"/>
</dbReference>
<dbReference type="Proteomes" id="UP001368500">
    <property type="component" value="Unassembled WGS sequence"/>
</dbReference>
<proteinExistence type="inferred from homology"/>
<protein>
    <submittedName>
        <fullName evidence="3">SRPBCC domain-containing protein</fullName>
    </submittedName>
</protein>
<evidence type="ECO:0000259" key="2">
    <source>
        <dbReference type="Pfam" id="PF08327"/>
    </source>
</evidence>
<evidence type="ECO:0000313" key="3">
    <source>
        <dbReference type="EMBL" id="MEK8025098.1"/>
    </source>
</evidence>
<keyword evidence="4" id="KW-1185">Reference proteome</keyword>
<gene>
    <name evidence="3" type="ORF">AACH11_03870</name>
</gene>
<sequence>MRITVETLVHASLSAVWQAWTTPADILQWNAASADWHTTQAEVDLREGGTFRSRMEARDGSMGFDFEGVYTEVLPLQRLAARFGERALEVDFTPLAEGVRVVETFEAETTFSPEQQRQGWQAILDNFARHVQARPGAVEDLAAATLRTSRVLAAGPQAVWAAIADGERLARWWGPAGFSNVFETFDFRPGGAWRFDMIGPDGQRYANACRFGALRPAERLTVHHVVEPVFTLAVTLAPAEAGHTRLDWAQTFADGRTAGQLQALCGPANEQNLDRLAAELARVG</sequence>